<evidence type="ECO:0008006" key="3">
    <source>
        <dbReference type="Google" id="ProtNLM"/>
    </source>
</evidence>
<dbReference type="AlphaFoldDB" id="G9WTJ1"/>
<dbReference type="RefSeq" id="WP_009536159.1">
    <property type="nucleotide sequence ID" value="NZ_JH414504.1"/>
</dbReference>
<sequence length="79" mass="9447">MPLVKLDKNYQAEMLDREVRKRKAEFRITNRDMAGWLGVSERGLVYKRKYGTYTLKDLSIIFDRFQFPIETIGKVFRKA</sequence>
<dbReference type="EMBL" id="AFZD01000015">
    <property type="protein sequence ID" value="EHL12514.1"/>
    <property type="molecule type" value="Genomic_DNA"/>
</dbReference>
<protein>
    <recommendedName>
        <fullName evidence="3">HTH cro/C1-type domain-containing protein</fullName>
    </recommendedName>
</protein>
<proteinExistence type="predicted"/>
<evidence type="ECO:0000313" key="2">
    <source>
        <dbReference type="Proteomes" id="UP000003527"/>
    </source>
</evidence>
<gene>
    <name evidence="1" type="ORF">HMPREF9624_00225</name>
</gene>
<dbReference type="HOGENOM" id="CLU_2602595_0_0_9"/>
<name>G9WTJ1_9FIRM</name>
<reference evidence="1 2" key="1">
    <citation type="submission" date="2011-08" db="EMBL/GenBank/DDBJ databases">
        <title>The Genome Sequence of Oribacterium sp. ACB7.</title>
        <authorList>
            <consortium name="The Broad Institute Genome Sequencing Platform"/>
            <person name="Earl A."/>
            <person name="Ward D."/>
            <person name="Feldgarden M."/>
            <person name="Gevers D."/>
            <person name="Sizova M."/>
            <person name="Hazen A."/>
            <person name="Epstein S."/>
            <person name="Young S.K."/>
            <person name="Zeng Q."/>
            <person name="Gargeya S."/>
            <person name="Fitzgerald M."/>
            <person name="Haas B."/>
            <person name="Abouelleil A."/>
            <person name="Alvarado L."/>
            <person name="Arachchi H.M."/>
            <person name="Berlin A."/>
            <person name="Brown A."/>
            <person name="Chapman S.B."/>
            <person name="Chen Z."/>
            <person name="Dunbar C."/>
            <person name="Freedman E."/>
            <person name="Gearin G."/>
            <person name="Gellesch M."/>
            <person name="Goldberg J."/>
            <person name="Griggs A."/>
            <person name="Gujja S."/>
            <person name="Heiman D."/>
            <person name="Howarth C."/>
            <person name="Larson L."/>
            <person name="Lui A."/>
            <person name="MacDonald P.J.P."/>
            <person name="Montmayeur A."/>
            <person name="Murphy C."/>
            <person name="Neiman D."/>
            <person name="Pearson M."/>
            <person name="Priest M."/>
            <person name="Roberts A."/>
            <person name="Saif S."/>
            <person name="Shea T."/>
            <person name="Shenoy N."/>
            <person name="Sisk P."/>
            <person name="Stolte C."/>
            <person name="Sykes S."/>
            <person name="Wortman J."/>
            <person name="Nusbaum C."/>
            <person name="Birren B."/>
        </authorList>
    </citation>
    <scope>NUCLEOTIDE SEQUENCE [LARGE SCALE GENOMIC DNA]</scope>
    <source>
        <strain evidence="1 2">ACB7</strain>
    </source>
</reference>
<comment type="caution">
    <text evidence="1">The sequence shown here is derived from an EMBL/GenBank/DDBJ whole genome shotgun (WGS) entry which is preliminary data.</text>
</comment>
<organism evidence="1 2">
    <name type="scientific">Oribacterium asaccharolyticum ACB7</name>
    <dbReference type="NCBI Taxonomy" id="796944"/>
    <lineage>
        <taxon>Bacteria</taxon>
        <taxon>Bacillati</taxon>
        <taxon>Bacillota</taxon>
        <taxon>Clostridia</taxon>
        <taxon>Lachnospirales</taxon>
        <taxon>Lachnospiraceae</taxon>
        <taxon>Oribacterium</taxon>
    </lineage>
</organism>
<accession>G9WTJ1</accession>
<keyword evidence="2" id="KW-1185">Reference proteome</keyword>
<dbReference type="Proteomes" id="UP000003527">
    <property type="component" value="Unassembled WGS sequence"/>
</dbReference>
<evidence type="ECO:0000313" key="1">
    <source>
        <dbReference type="EMBL" id="EHL12514.1"/>
    </source>
</evidence>